<dbReference type="InterPro" id="IPR051544">
    <property type="entry name" value="TPS_OM_transporter"/>
</dbReference>
<evidence type="ECO:0000313" key="3">
    <source>
        <dbReference type="Proteomes" id="UP000074119"/>
    </source>
</evidence>
<evidence type="ECO:0000313" key="2">
    <source>
        <dbReference type="EMBL" id="AMO68962.1"/>
    </source>
</evidence>
<dbReference type="RefSeq" id="WP_008249085.1">
    <property type="nucleotide sequence ID" value="NZ_CP014544.1"/>
</dbReference>
<dbReference type="Gene3D" id="2.40.160.50">
    <property type="entry name" value="membrane protein fhac: a member of the omp85/tpsb transporter family"/>
    <property type="match status" value="1"/>
</dbReference>
<reference evidence="2 3" key="1">
    <citation type="submission" date="2015-12" db="EMBL/GenBank/DDBJ databases">
        <authorList>
            <person name="Shamseldin A."/>
            <person name="Moawad H."/>
            <person name="Abd El-Rahim W.M."/>
            <person name="Sadowsky M.J."/>
        </authorList>
    </citation>
    <scope>NUCLEOTIDE SEQUENCE [LARGE SCALE GENOMIC DNA]</scope>
    <source>
        <strain evidence="2 3">SM2</strain>
    </source>
</reference>
<dbReference type="Proteomes" id="UP000074119">
    <property type="component" value="Chromosome"/>
</dbReference>
<dbReference type="AlphaFoldDB" id="A0A127M6W8"/>
<dbReference type="GO" id="GO:0098046">
    <property type="term" value="C:type V protein secretion system complex"/>
    <property type="evidence" value="ECO:0007669"/>
    <property type="project" value="TreeGrafter"/>
</dbReference>
<dbReference type="KEGG" id="zal:AZF00_11925"/>
<dbReference type="InterPro" id="IPR005565">
    <property type="entry name" value="Hemolysn_activator_HlyB_C"/>
</dbReference>
<proteinExistence type="predicted"/>
<dbReference type="EMBL" id="CP014544">
    <property type="protein sequence ID" value="AMO68962.1"/>
    <property type="molecule type" value="Genomic_DNA"/>
</dbReference>
<sequence>MAIDLPPTLPPVQATEVQVKNYASSPASAITANINDIQLKVFGDTYLGNDEIVQLIESSKTPSDAIIRLSNRYYEAGHLLMKIRYYRSLDAIYVYVDQLRLAELRGASQVTDHFTNLVGDSDLTMEEFYSARVIADLQAKRAGYHYSVSYEEQSNNDLVMVFNQKAVENYDATDYILEANNKGNRFLGRYFGLAGINHRFQTGTQLSVAYQTAFADLGESRDGENLDQFSLGIDHPFVSGLYGVELSYVEYERSPSTEQNSSASCLLGALCLLPGTSTSTTSKIDIDAEILQASIHGQQILYSTTRNQFVLKERLQHIDSKVQRTGQNEKLLEEKYQTLEISGEYSRTQYDSQITTASQLNLALSARAGLGGSGTLEDYESFKARYIAENPNSVVPEVAPAARSADFFTLLPSASYQTRLFSDTSLQLNASGQFTNEQLPQQQQFVLGGMGSLSAYLPGVLVGDEGYLLTAKIERRYKFDQFELTPGIFSEYAGSWYKNTSSAQKNDDSIADAGLSLSLSYGESLYTELVAAVPVYDDVMDEQRLNALEADFYWRIRLTF</sequence>
<protein>
    <recommendedName>
        <fullName evidence="1">Haemolysin activator HlyB C-terminal domain-containing protein</fullName>
    </recommendedName>
</protein>
<organism evidence="2 3">
    <name type="scientific">Zhongshania aliphaticivorans</name>
    <dbReference type="NCBI Taxonomy" id="1470434"/>
    <lineage>
        <taxon>Bacteria</taxon>
        <taxon>Pseudomonadati</taxon>
        <taxon>Pseudomonadota</taxon>
        <taxon>Gammaproteobacteria</taxon>
        <taxon>Cellvibrionales</taxon>
        <taxon>Spongiibacteraceae</taxon>
        <taxon>Zhongshania</taxon>
    </lineage>
</organism>
<dbReference type="PANTHER" id="PTHR34597">
    <property type="entry name" value="SLR1661 PROTEIN"/>
    <property type="match status" value="1"/>
</dbReference>
<dbReference type="GO" id="GO:0046819">
    <property type="term" value="P:protein secretion by the type V secretion system"/>
    <property type="evidence" value="ECO:0007669"/>
    <property type="project" value="TreeGrafter"/>
</dbReference>
<name>A0A127M6W8_9GAMM</name>
<accession>A0A127M6W8</accession>
<dbReference type="Pfam" id="PF03865">
    <property type="entry name" value="ShlB"/>
    <property type="match status" value="1"/>
</dbReference>
<evidence type="ECO:0000259" key="1">
    <source>
        <dbReference type="Pfam" id="PF03865"/>
    </source>
</evidence>
<gene>
    <name evidence="2" type="ORF">AZF00_11925</name>
</gene>
<feature type="domain" description="Haemolysin activator HlyB C-terminal" evidence="1">
    <location>
        <begin position="327"/>
        <end position="515"/>
    </location>
</feature>
<dbReference type="GO" id="GO:0008320">
    <property type="term" value="F:protein transmembrane transporter activity"/>
    <property type="evidence" value="ECO:0007669"/>
    <property type="project" value="TreeGrafter"/>
</dbReference>
<dbReference type="PANTHER" id="PTHR34597:SF1">
    <property type="entry name" value="HEME_HEMOPEXIN TRANSPORTER PROTEIN HUXB"/>
    <property type="match status" value="1"/>
</dbReference>